<dbReference type="Pfam" id="PF00892">
    <property type="entry name" value="EamA"/>
    <property type="match status" value="1"/>
</dbReference>
<dbReference type="AlphaFoldDB" id="A0A0J8VAY5"/>
<dbReference type="SUPFAM" id="SSF103481">
    <property type="entry name" value="Multidrug resistance efflux transporter EmrE"/>
    <property type="match status" value="1"/>
</dbReference>
<feature type="transmembrane region" description="Helical" evidence="6">
    <location>
        <begin position="186"/>
        <end position="204"/>
    </location>
</feature>
<evidence type="ECO:0000313" key="9">
    <source>
        <dbReference type="Proteomes" id="UP000240481"/>
    </source>
</evidence>
<dbReference type="InterPro" id="IPR037185">
    <property type="entry name" value="EmrE-like"/>
</dbReference>
<sequence>MNTTHKYTLAGCMAILLWSTNVAFIRNVTEQLGPIGGAAMIYTVSATLLAIFIGLPNLKRFSIKYLILGGALFVSYEMCLALALGMANDRHQAVEMGVINYLWPSLTVLLAVLASKKSVNPALYPAMALSFFGVAWTVSGEDGLSITQLTTNIASNPISYCLAFVGAFLWATYCNLTKRLAKGENAITWFFIGTAIALWIKYAFSNEPALTFSIDASIDLVLAATAMGAGYALWNIAIINGNMVMLATMSYFTPIFSTFFSAMLLDLELTATFWQGVIMVTIASLTCWVLTRKR</sequence>
<keyword evidence="9" id="KW-1185">Reference proteome</keyword>
<evidence type="ECO:0000313" key="8">
    <source>
        <dbReference type="EMBL" id="PSW24671.1"/>
    </source>
</evidence>
<feature type="transmembrane region" description="Helical" evidence="6">
    <location>
        <begin position="122"/>
        <end position="139"/>
    </location>
</feature>
<evidence type="ECO:0000259" key="7">
    <source>
        <dbReference type="Pfam" id="PF00892"/>
    </source>
</evidence>
<dbReference type="RefSeq" id="WP_048899054.1">
    <property type="nucleotide sequence ID" value="NZ_AP024853.1"/>
</dbReference>
<evidence type="ECO:0000256" key="2">
    <source>
        <dbReference type="ARBA" id="ARBA00022475"/>
    </source>
</evidence>
<feature type="transmembrane region" description="Helical" evidence="6">
    <location>
        <begin position="271"/>
        <end position="291"/>
    </location>
</feature>
<evidence type="ECO:0000256" key="3">
    <source>
        <dbReference type="ARBA" id="ARBA00022692"/>
    </source>
</evidence>
<feature type="transmembrane region" description="Helical" evidence="6">
    <location>
        <begin position="7"/>
        <end position="26"/>
    </location>
</feature>
<dbReference type="InterPro" id="IPR051258">
    <property type="entry name" value="Diverse_Substrate_Transporter"/>
</dbReference>
<dbReference type="Proteomes" id="UP000240481">
    <property type="component" value="Unassembled WGS sequence"/>
</dbReference>
<feature type="transmembrane region" description="Helical" evidence="6">
    <location>
        <begin position="154"/>
        <end position="174"/>
    </location>
</feature>
<evidence type="ECO:0000256" key="5">
    <source>
        <dbReference type="ARBA" id="ARBA00023136"/>
    </source>
</evidence>
<keyword evidence="4 6" id="KW-1133">Transmembrane helix</keyword>
<feature type="transmembrane region" description="Helical" evidence="6">
    <location>
        <begin position="98"/>
        <end position="115"/>
    </location>
</feature>
<gene>
    <name evidence="8" type="ORF">C9I94_10390</name>
</gene>
<reference evidence="8 9" key="1">
    <citation type="submission" date="2018-01" db="EMBL/GenBank/DDBJ databases">
        <title>Whole genome sequencing of Histamine producing bacteria.</title>
        <authorList>
            <person name="Butler K."/>
        </authorList>
    </citation>
    <scope>NUCLEOTIDE SEQUENCE [LARGE SCALE GENOMIC DNA]</scope>
    <source>
        <strain evidence="8 9">DSM 24669</strain>
    </source>
</reference>
<evidence type="ECO:0000256" key="1">
    <source>
        <dbReference type="ARBA" id="ARBA00004651"/>
    </source>
</evidence>
<organism evidence="8 9">
    <name type="scientific">Photobacterium swingsii</name>
    <dbReference type="NCBI Taxonomy" id="680026"/>
    <lineage>
        <taxon>Bacteria</taxon>
        <taxon>Pseudomonadati</taxon>
        <taxon>Pseudomonadota</taxon>
        <taxon>Gammaproteobacteria</taxon>
        <taxon>Vibrionales</taxon>
        <taxon>Vibrionaceae</taxon>
        <taxon>Photobacterium</taxon>
    </lineage>
</organism>
<feature type="transmembrane region" description="Helical" evidence="6">
    <location>
        <begin position="244"/>
        <end position="265"/>
    </location>
</feature>
<feature type="transmembrane region" description="Helical" evidence="6">
    <location>
        <begin position="32"/>
        <end position="53"/>
    </location>
</feature>
<keyword evidence="3 6" id="KW-0812">Transmembrane</keyword>
<name>A0A0J8VAY5_9GAMM</name>
<protein>
    <submittedName>
        <fullName evidence="8">Drug/metabolite DMT transporter permease</fullName>
    </submittedName>
</protein>
<dbReference type="PANTHER" id="PTHR42920">
    <property type="entry name" value="OS03G0707200 PROTEIN-RELATED"/>
    <property type="match status" value="1"/>
</dbReference>
<feature type="domain" description="EamA" evidence="7">
    <location>
        <begin position="159"/>
        <end position="284"/>
    </location>
</feature>
<keyword evidence="2" id="KW-1003">Cell membrane</keyword>
<evidence type="ECO:0000256" key="4">
    <source>
        <dbReference type="ARBA" id="ARBA00022989"/>
    </source>
</evidence>
<proteinExistence type="predicted"/>
<accession>A0A0J8VAY5</accession>
<keyword evidence="5 6" id="KW-0472">Membrane</keyword>
<dbReference type="PANTHER" id="PTHR42920:SF24">
    <property type="entry name" value="AROMATIC AMINO ACID EXPORTER YDDG"/>
    <property type="match status" value="1"/>
</dbReference>
<dbReference type="NCBIfam" id="NF008676">
    <property type="entry name" value="PRK11689.1"/>
    <property type="match status" value="1"/>
</dbReference>
<feature type="transmembrane region" description="Helical" evidence="6">
    <location>
        <begin position="65"/>
        <end position="86"/>
    </location>
</feature>
<feature type="transmembrane region" description="Helical" evidence="6">
    <location>
        <begin position="216"/>
        <end position="237"/>
    </location>
</feature>
<comment type="subcellular location">
    <subcellularLocation>
        <location evidence="1">Cell membrane</location>
        <topology evidence="1">Multi-pass membrane protein</topology>
    </subcellularLocation>
</comment>
<dbReference type="OrthoDB" id="7065924at2"/>
<dbReference type="GO" id="GO:0005886">
    <property type="term" value="C:plasma membrane"/>
    <property type="evidence" value="ECO:0007669"/>
    <property type="project" value="UniProtKB-SubCell"/>
</dbReference>
<dbReference type="InterPro" id="IPR000620">
    <property type="entry name" value="EamA_dom"/>
</dbReference>
<dbReference type="STRING" id="680026.AB733_11995"/>
<comment type="caution">
    <text evidence="8">The sequence shown here is derived from an EMBL/GenBank/DDBJ whole genome shotgun (WGS) entry which is preliminary data.</text>
</comment>
<dbReference type="EMBL" id="PYLZ01000005">
    <property type="protein sequence ID" value="PSW24671.1"/>
    <property type="molecule type" value="Genomic_DNA"/>
</dbReference>
<evidence type="ECO:0000256" key="6">
    <source>
        <dbReference type="SAM" id="Phobius"/>
    </source>
</evidence>